<dbReference type="InterPro" id="IPR024749">
    <property type="entry name" value="Collagen-bd_put"/>
</dbReference>
<evidence type="ECO:0000313" key="4">
    <source>
        <dbReference type="Proteomes" id="UP000777784"/>
    </source>
</evidence>
<name>A0A948W211_UNCEI</name>
<dbReference type="AlphaFoldDB" id="A0A948W211"/>
<dbReference type="InterPro" id="IPR032260">
    <property type="entry name" value="DUF5060"/>
</dbReference>
<evidence type="ECO:0000259" key="1">
    <source>
        <dbReference type="Pfam" id="PF12904"/>
    </source>
</evidence>
<dbReference type="Pfam" id="PF12904">
    <property type="entry name" value="Collagen_bind_2"/>
    <property type="match status" value="1"/>
</dbReference>
<feature type="domain" description="DUF5060" evidence="2">
    <location>
        <begin position="72"/>
        <end position="150"/>
    </location>
</feature>
<evidence type="ECO:0000313" key="3">
    <source>
        <dbReference type="EMBL" id="MBU2689437.1"/>
    </source>
</evidence>
<accession>A0A948W211</accession>
<sequence length="545" mass="60745">MALPQNVKIFRRPLSHRPVSAGIAVWRKLSLPILSCLLSVGGCLNESGVDPSSYPYAADGKVSFSESETLIVPRYGTVDIILHSEKEFKAKGDISPFTDINVQAVVWTPGGRRFHVDGFFDGDGAGGSNGHVFKIRLCPDTEGWWSWEILSGLSELHGKGGRILCRGSLPGLFARGPIIVHPKHSRFFSTADGTPLYLMAKFLDEAAPEPIQFSHTFFSEQVIDADREEMLARHRRMKCNRLDIYLANRGDYGGIQTTPWSEKKLKEGQVVFNLSYWRMYEHWLRRLRDADMAAHIWFFADDSDFGKLPLEQRLELIRYGMARLSGFVNTIFVVCLEWEEGWSRKEVEVAGRVTQEANPWSRLVSVHGTPGDFDYPESDWADYLIIQPGNKADYDSVYTLGLTNRGAAAKPLLNEEFSLGGEDDAGRIKAWCALFAGGAGSGTGAFLPPLSDFISAVPYTALEPLAGMVVRGKAYLLGERGRELLAYLPEGDEVEINLHDFPGIWRVTWFDPRKGDWTALDPVPGGATQLFRPLGEGDWALRLVP</sequence>
<dbReference type="EMBL" id="JAHJDP010000004">
    <property type="protein sequence ID" value="MBU2689437.1"/>
    <property type="molecule type" value="Genomic_DNA"/>
</dbReference>
<dbReference type="InterPro" id="IPR013783">
    <property type="entry name" value="Ig-like_fold"/>
</dbReference>
<protein>
    <submittedName>
        <fullName evidence="3">DUF5060 domain-containing protein</fullName>
    </submittedName>
</protein>
<dbReference type="Gene3D" id="3.20.20.80">
    <property type="entry name" value="Glycosidases"/>
    <property type="match status" value="1"/>
</dbReference>
<gene>
    <name evidence="3" type="ORF">KJ970_00790</name>
</gene>
<feature type="domain" description="Putative collagen-binding" evidence="1">
    <location>
        <begin position="472"/>
        <end position="541"/>
    </location>
</feature>
<evidence type="ECO:0000259" key="2">
    <source>
        <dbReference type="Pfam" id="PF16586"/>
    </source>
</evidence>
<dbReference type="Gene3D" id="2.60.40.10">
    <property type="entry name" value="Immunoglobulins"/>
    <property type="match status" value="1"/>
</dbReference>
<dbReference type="Pfam" id="PF16586">
    <property type="entry name" value="DUF5060"/>
    <property type="match status" value="1"/>
</dbReference>
<proteinExistence type="predicted"/>
<organism evidence="3 4">
    <name type="scientific">Eiseniibacteriota bacterium</name>
    <dbReference type="NCBI Taxonomy" id="2212470"/>
    <lineage>
        <taxon>Bacteria</taxon>
        <taxon>Candidatus Eiseniibacteriota</taxon>
    </lineage>
</organism>
<comment type="caution">
    <text evidence="3">The sequence shown here is derived from an EMBL/GenBank/DDBJ whole genome shotgun (WGS) entry which is preliminary data.</text>
</comment>
<dbReference type="Proteomes" id="UP000777784">
    <property type="component" value="Unassembled WGS sequence"/>
</dbReference>
<reference evidence="3" key="1">
    <citation type="submission" date="2021-05" db="EMBL/GenBank/DDBJ databases">
        <title>Energy efficiency and biological interactions define the core microbiome of deep oligotrophic groundwater.</title>
        <authorList>
            <person name="Mehrshad M."/>
            <person name="Lopez-Fernandez M."/>
            <person name="Bell E."/>
            <person name="Bernier-Latmani R."/>
            <person name="Bertilsson S."/>
            <person name="Dopson M."/>
        </authorList>
    </citation>
    <scope>NUCLEOTIDE SEQUENCE</scope>
    <source>
        <strain evidence="3">Modern_marine.mb.64</strain>
    </source>
</reference>